<evidence type="ECO:0000313" key="2">
    <source>
        <dbReference type="EMBL" id="RSU11591.1"/>
    </source>
</evidence>
<keyword evidence="3" id="KW-1185">Reference proteome</keyword>
<evidence type="ECO:0008006" key="4">
    <source>
        <dbReference type="Google" id="ProtNLM"/>
    </source>
</evidence>
<protein>
    <recommendedName>
        <fullName evidence="4">DUF669 domain-containing protein</fullName>
    </recommendedName>
</protein>
<sequence>MMNQENEFLGWGDSFIAEESNFKLFQPGEYPFVVKKMERKIYDGQSTKIPNGAPYAEITMEFSGTEGTTLVTDRLYLMKSWQWKLTQFFSGIGQSPVVGQPFTPNWGAVIGSQGKAKLEINVYTSKGSERKNNQVKEYLEHQGPAQTLQQPAPNYNQAQNYQQQTPSFQQPTQNQQNRNEPAF</sequence>
<dbReference type="EMBL" id="NGKA01000010">
    <property type="protein sequence ID" value="RSU11591.1"/>
    <property type="molecule type" value="Genomic_DNA"/>
</dbReference>
<feature type="compositionally biased region" description="Low complexity" evidence="1">
    <location>
        <begin position="149"/>
        <end position="183"/>
    </location>
</feature>
<comment type="caution">
    <text evidence="2">The sequence shown here is derived from an EMBL/GenBank/DDBJ whole genome shotgun (WGS) entry which is preliminary data.</text>
</comment>
<evidence type="ECO:0000256" key="1">
    <source>
        <dbReference type="SAM" id="MobiDB-lite"/>
    </source>
</evidence>
<dbReference type="Proteomes" id="UP000287605">
    <property type="component" value="Unassembled WGS sequence"/>
</dbReference>
<dbReference type="RefSeq" id="WP_126809214.1">
    <property type="nucleotide sequence ID" value="NZ_NGKA01000010.1"/>
</dbReference>
<dbReference type="OrthoDB" id="1645191at2"/>
<dbReference type="AlphaFoldDB" id="A0A430AU63"/>
<accession>A0A430AU63</accession>
<feature type="region of interest" description="Disordered" evidence="1">
    <location>
        <begin position="143"/>
        <end position="183"/>
    </location>
</feature>
<organism evidence="2 3">
    <name type="scientific">Vagococcus elongatus</name>
    <dbReference type="NCBI Taxonomy" id="180344"/>
    <lineage>
        <taxon>Bacteria</taxon>
        <taxon>Bacillati</taxon>
        <taxon>Bacillota</taxon>
        <taxon>Bacilli</taxon>
        <taxon>Lactobacillales</taxon>
        <taxon>Enterococcaceae</taxon>
        <taxon>Vagococcus</taxon>
    </lineage>
</organism>
<gene>
    <name evidence="2" type="ORF">CBF29_07900</name>
</gene>
<evidence type="ECO:0000313" key="3">
    <source>
        <dbReference type="Proteomes" id="UP000287605"/>
    </source>
</evidence>
<name>A0A430AU63_9ENTE</name>
<reference evidence="2 3" key="1">
    <citation type="submission" date="2017-05" db="EMBL/GenBank/DDBJ databases">
        <title>Vagococcus spp. assemblies.</title>
        <authorList>
            <person name="Gulvik C.A."/>
        </authorList>
    </citation>
    <scope>NUCLEOTIDE SEQUENCE [LARGE SCALE GENOMIC DNA]</scope>
    <source>
        <strain evidence="2 3">CCUG 51432</strain>
    </source>
</reference>
<proteinExistence type="predicted"/>